<gene>
    <name evidence="2" type="ORF">SLEP1_g22249</name>
</gene>
<evidence type="ECO:0000313" key="2">
    <source>
        <dbReference type="EMBL" id="GKV10952.1"/>
    </source>
</evidence>
<accession>A0AAV5JHF4</accession>
<reference evidence="2 3" key="1">
    <citation type="journal article" date="2021" name="Commun. Biol.">
        <title>The genome of Shorea leprosula (Dipterocarpaceae) highlights the ecological relevance of drought in aseasonal tropical rainforests.</title>
        <authorList>
            <person name="Ng K.K.S."/>
            <person name="Kobayashi M.J."/>
            <person name="Fawcett J.A."/>
            <person name="Hatakeyama M."/>
            <person name="Paape T."/>
            <person name="Ng C.H."/>
            <person name="Ang C.C."/>
            <person name="Tnah L.H."/>
            <person name="Lee C.T."/>
            <person name="Nishiyama T."/>
            <person name="Sese J."/>
            <person name="O'Brien M.J."/>
            <person name="Copetti D."/>
            <person name="Mohd Noor M.I."/>
            <person name="Ong R.C."/>
            <person name="Putra M."/>
            <person name="Sireger I.Z."/>
            <person name="Indrioko S."/>
            <person name="Kosugi Y."/>
            <person name="Izuno A."/>
            <person name="Isagi Y."/>
            <person name="Lee S.L."/>
            <person name="Shimizu K.K."/>
        </authorList>
    </citation>
    <scope>NUCLEOTIDE SEQUENCE [LARGE SCALE GENOMIC DNA]</scope>
    <source>
        <strain evidence="2">214</strain>
    </source>
</reference>
<evidence type="ECO:0000313" key="3">
    <source>
        <dbReference type="Proteomes" id="UP001054252"/>
    </source>
</evidence>
<keyword evidence="3" id="KW-1185">Reference proteome</keyword>
<comment type="caution">
    <text evidence="2">The sequence shown here is derived from an EMBL/GenBank/DDBJ whole genome shotgun (WGS) entry which is preliminary data.</text>
</comment>
<proteinExistence type="predicted"/>
<feature type="compositionally biased region" description="Basic residues" evidence="1">
    <location>
        <begin position="429"/>
        <end position="446"/>
    </location>
</feature>
<sequence length="764" mass="84760">MMAECIPLAIRLDEGVKIPLASLMLGTLYHILDLFHFDEILDASYYIIESPEYPMVKCGYTSRIAMLTCSWIGKRKMKGQIIPEVDGLLHDYGSFNFHAYKTMPGIFAPPKVSLFDKTLPTVLGSQIVEFTMGNSSHVDMLVVITPSMLPCMTWRGTWSLECYCPKRVARQFGYDQDRGVTARKFGGRSHGHHGTELQPQAHRGSVQRPADMPSSIVECERIHEDRREHEHGLGGDVDGRARVSWPETWVHARASWVEALARMGAYGSRHWGMRAEARVWAPARHGTLKRRAWHELAVSMPRSLHGVAGTLLKKFEAFIQSLSKVVEYDLASWDCERLFTHSNSFFSYCSKHSWGFLTREDNGQWVPVCVPILGMVEEEYDQADVVAWFFFHLRTWLDCISAKECFMFPCLSHDIAKGANEATPPRRSVLGKRKSVAHLPKSRAHRTSSSPTSKQSKAKAPTPFKSASSNEGFGMIPIPSDDKLSSKSEEAKWVEALAVNMEEALANLETKGGVKISYGTPNMTKKPKTIKTQLEVTPRPISKLPPLRGGDFELVPGGFIPTRKTGAAINEKGSIGTNKVAPVEFESDMGDATNKFISSKGKMDTIMPVMSSTKKVASPSEADHNGQPSAAPTKSGEINDSAMRLLKNLDKMNEERDVSLARFGLVPLGGSRAVGSKANTVVVEDAFSILCAIMRHIEVTPFAKMCEGFFYLCRDALDDAESINFEIDAVRTHLSNLAKAYLGKIEFGTTGGDMAEGLDERIRE</sequence>
<feature type="compositionally biased region" description="Polar residues" evidence="1">
    <location>
        <begin position="626"/>
        <end position="637"/>
    </location>
</feature>
<dbReference type="Proteomes" id="UP001054252">
    <property type="component" value="Unassembled WGS sequence"/>
</dbReference>
<feature type="region of interest" description="Disordered" evidence="1">
    <location>
        <begin position="421"/>
        <end position="484"/>
    </location>
</feature>
<feature type="region of interest" description="Disordered" evidence="1">
    <location>
        <begin position="185"/>
        <end position="210"/>
    </location>
</feature>
<evidence type="ECO:0000256" key="1">
    <source>
        <dbReference type="SAM" id="MobiDB-lite"/>
    </source>
</evidence>
<dbReference type="AlphaFoldDB" id="A0AAV5JHF4"/>
<protein>
    <submittedName>
        <fullName evidence="2">Uncharacterized protein</fullName>
    </submittedName>
</protein>
<organism evidence="2 3">
    <name type="scientific">Rubroshorea leprosula</name>
    <dbReference type="NCBI Taxonomy" id="152421"/>
    <lineage>
        <taxon>Eukaryota</taxon>
        <taxon>Viridiplantae</taxon>
        <taxon>Streptophyta</taxon>
        <taxon>Embryophyta</taxon>
        <taxon>Tracheophyta</taxon>
        <taxon>Spermatophyta</taxon>
        <taxon>Magnoliopsida</taxon>
        <taxon>eudicotyledons</taxon>
        <taxon>Gunneridae</taxon>
        <taxon>Pentapetalae</taxon>
        <taxon>rosids</taxon>
        <taxon>malvids</taxon>
        <taxon>Malvales</taxon>
        <taxon>Dipterocarpaceae</taxon>
        <taxon>Rubroshorea</taxon>
    </lineage>
</organism>
<name>A0AAV5JHF4_9ROSI</name>
<feature type="region of interest" description="Disordered" evidence="1">
    <location>
        <begin position="612"/>
        <end position="637"/>
    </location>
</feature>
<dbReference type="EMBL" id="BPVZ01000033">
    <property type="protein sequence ID" value="GKV10952.1"/>
    <property type="molecule type" value="Genomic_DNA"/>
</dbReference>